<dbReference type="Proteomes" id="UP001310890">
    <property type="component" value="Unassembled WGS sequence"/>
</dbReference>
<comment type="caution">
    <text evidence="2">The sequence shown here is derived from an EMBL/GenBank/DDBJ whole genome shotgun (WGS) entry which is preliminary data.</text>
</comment>
<dbReference type="AlphaFoldDB" id="A0AAN7YJV2"/>
<evidence type="ECO:0000313" key="2">
    <source>
        <dbReference type="EMBL" id="KAK5118429.1"/>
    </source>
</evidence>
<dbReference type="EMBL" id="JAVRRL010000002">
    <property type="protein sequence ID" value="KAK5118429.1"/>
    <property type="molecule type" value="Genomic_DNA"/>
</dbReference>
<protein>
    <submittedName>
        <fullName evidence="2">Uncharacterized protein</fullName>
    </submittedName>
</protein>
<gene>
    <name evidence="2" type="ORF">LTR62_002943</name>
</gene>
<feature type="region of interest" description="Disordered" evidence="1">
    <location>
        <begin position="177"/>
        <end position="198"/>
    </location>
</feature>
<proteinExistence type="predicted"/>
<sequence>MGAGPSSLEGHERVAATDYVGDEFPSGSSFFLVSDLDPTKCMTSEMSGRTTLRDVADLNNRKWLVEFYGQDRTKIALKSKESGKYLCLSNATWGGDTSAYNGPVYMYVYKSGRGNAVWLSTPQSLDCFLCAWEDGRIPHEVRNLTNKNGQGIGQGLELFTKNTAALSWRLQATPEYETAKEATPEGKAANERRRATAGTQGTAADEICCDRCGDNCKRVREEAAEIEEFKNHFGTCKACLETCRVTMEQLEQEKQDVMSKDSAMNRQIKATSDKEAELDRRELEINQREQDQASKEDALKQQEIDLQKRDQDLDARKKAVLAGEARSKSTSADEASLQSQRAEAAAHEQETQKKNEQFQQERQKNQASLSGLKAENAKLQDTISALKKQQEQSTTGAENLEKAKLQADLQHAREMLTELQQQNCSLQTAPASARVTKSSTAFTLASPETKMPPRSLGKLGTSTLSKPGNSMPSFSIAPPRGKLGTGSMVQERGELRRVLPQKLATA</sequence>
<feature type="region of interest" description="Disordered" evidence="1">
    <location>
        <begin position="254"/>
        <end position="279"/>
    </location>
</feature>
<organism evidence="2 3">
    <name type="scientific">Meristemomyces frigidus</name>
    <dbReference type="NCBI Taxonomy" id="1508187"/>
    <lineage>
        <taxon>Eukaryota</taxon>
        <taxon>Fungi</taxon>
        <taxon>Dikarya</taxon>
        <taxon>Ascomycota</taxon>
        <taxon>Pezizomycotina</taxon>
        <taxon>Dothideomycetes</taxon>
        <taxon>Dothideomycetidae</taxon>
        <taxon>Mycosphaerellales</taxon>
        <taxon>Teratosphaeriaceae</taxon>
        <taxon>Meristemomyces</taxon>
    </lineage>
</organism>
<feature type="region of interest" description="Disordered" evidence="1">
    <location>
        <begin position="318"/>
        <end position="371"/>
    </location>
</feature>
<feature type="compositionally biased region" description="Basic and acidic residues" evidence="1">
    <location>
        <begin position="344"/>
        <end position="364"/>
    </location>
</feature>
<feature type="compositionally biased region" description="Basic and acidic residues" evidence="1">
    <location>
        <begin position="177"/>
        <end position="194"/>
    </location>
</feature>
<evidence type="ECO:0000256" key="1">
    <source>
        <dbReference type="SAM" id="MobiDB-lite"/>
    </source>
</evidence>
<evidence type="ECO:0000313" key="3">
    <source>
        <dbReference type="Proteomes" id="UP001310890"/>
    </source>
</evidence>
<feature type="region of interest" description="Disordered" evidence="1">
    <location>
        <begin position="443"/>
        <end position="506"/>
    </location>
</feature>
<reference evidence="2" key="1">
    <citation type="submission" date="2023-08" db="EMBL/GenBank/DDBJ databases">
        <title>Black Yeasts Isolated from many extreme environments.</title>
        <authorList>
            <person name="Coleine C."/>
            <person name="Stajich J.E."/>
            <person name="Selbmann L."/>
        </authorList>
    </citation>
    <scope>NUCLEOTIDE SEQUENCE</scope>
    <source>
        <strain evidence="2">CCFEE 5401</strain>
    </source>
</reference>
<accession>A0AAN7YJV2</accession>
<feature type="compositionally biased region" description="Polar residues" evidence="1">
    <location>
        <begin position="328"/>
        <end position="341"/>
    </location>
</feature>
<name>A0AAN7YJV2_9PEZI</name>
<feature type="compositionally biased region" description="Polar residues" evidence="1">
    <location>
        <begin position="460"/>
        <end position="473"/>
    </location>
</feature>